<gene>
    <name evidence="2" type="ORF">mRhiFer1_009793</name>
</gene>
<protein>
    <submittedName>
        <fullName evidence="2">Uncharacterized protein</fullName>
    </submittedName>
</protein>
<reference evidence="2 3" key="1">
    <citation type="journal article" date="2020" name="Nature">
        <title>Six reference-quality genomes reveal evolution of bat adaptations.</title>
        <authorList>
            <person name="Jebb D."/>
            <person name="Huang Z."/>
            <person name="Pippel M."/>
            <person name="Hughes G.M."/>
            <person name="Lavrichenko K."/>
            <person name="Devanna P."/>
            <person name="Winkler S."/>
            <person name="Jermiin L.S."/>
            <person name="Skirmuntt E.C."/>
            <person name="Katzourakis A."/>
            <person name="Burkitt-Gray L."/>
            <person name="Ray D.A."/>
            <person name="Sullivan K.A.M."/>
            <person name="Roscito J.G."/>
            <person name="Kirilenko B.M."/>
            <person name="Davalos L.M."/>
            <person name="Corthals A.P."/>
            <person name="Power M.L."/>
            <person name="Jones G."/>
            <person name="Ransome R.D."/>
            <person name="Dechmann D.K.N."/>
            <person name="Locatelli A.G."/>
            <person name="Puechmaille S.J."/>
            <person name="Fedrigo O."/>
            <person name="Jarvis E.D."/>
            <person name="Hiller M."/>
            <person name="Vernes S.C."/>
            <person name="Myers E.W."/>
            <person name="Teeling E.C."/>
        </authorList>
    </citation>
    <scope>NUCLEOTIDE SEQUENCE [LARGE SCALE GENOMIC DNA]</scope>
    <source>
        <strain evidence="2">MRhiFer1</strain>
        <tissue evidence="2">Lung</tissue>
    </source>
</reference>
<evidence type="ECO:0000313" key="2">
    <source>
        <dbReference type="EMBL" id="KAF6372056.1"/>
    </source>
</evidence>
<accession>A0A7J7ZDL8</accession>
<organism evidence="2 3">
    <name type="scientific">Rhinolophus ferrumequinum</name>
    <name type="common">Greater horseshoe bat</name>
    <dbReference type="NCBI Taxonomy" id="59479"/>
    <lineage>
        <taxon>Eukaryota</taxon>
        <taxon>Metazoa</taxon>
        <taxon>Chordata</taxon>
        <taxon>Craniata</taxon>
        <taxon>Vertebrata</taxon>
        <taxon>Euteleostomi</taxon>
        <taxon>Mammalia</taxon>
        <taxon>Eutheria</taxon>
        <taxon>Laurasiatheria</taxon>
        <taxon>Chiroptera</taxon>
        <taxon>Yinpterochiroptera</taxon>
        <taxon>Rhinolophoidea</taxon>
        <taxon>Rhinolophidae</taxon>
        <taxon>Rhinolophinae</taxon>
        <taxon>Rhinolophus</taxon>
    </lineage>
</organism>
<evidence type="ECO:0000313" key="3">
    <source>
        <dbReference type="Proteomes" id="UP000585614"/>
    </source>
</evidence>
<dbReference type="EMBL" id="JACAGC010000004">
    <property type="protein sequence ID" value="KAF6372056.1"/>
    <property type="molecule type" value="Genomic_DNA"/>
</dbReference>
<feature type="region of interest" description="Disordered" evidence="1">
    <location>
        <begin position="53"/>
        <end position="127"/>
    </location>
</feature>
<evidence type="ECO:0000256" key="1">
    <source>
        <dbReference type="SAM" id="MobiDB-lite"/>
    </source>
</evidence>
<comment type="caution">
    <text evidence="2">The sequence shown here is derived from an EMBL/GenBank/DDBJ whole genome shotgun (WGS) entry which is preliminary data.</text>
</comment>
<dbReference type="AlphaFoldDB" id="A0A7J7ZDL8"/>
<name>A0A7J7ZDL8_RHIFE</name>
<sequence length="127" mass="13914">MRICKAGARVEELLCPRRRWGNNHVFTLQELLLGSTGALEPGAAERGAVLRPGLVPTTHPQPRAGFSTQLALRPSLPPPPAFARQPPGNPTASPGSGTWEEDKALWRELNRPPRAWGQRTWACTRPP</sequence>
<proteinExistence type="predicted"/>
<feature type="compositionally biased region" description="Basic and acidic residues" evidence="1">
    <location>
        <begin position="100"/>
        <end position="111"/>
    </location>
</feature>
<dbReference type="Proteomes" id="UP000585614">
    <property type="component" value="Unassembled WGS sequence"/>
</dbReference>